<accession>A0A0E0DG95</accession>
<reference evidence="3" key="1">
    <citation type="submission" date="2015-04" db="UniProtKB">
        <authorList>
            <consortium name="EnsemblPlants"/>
        </authorList>
    </citation>
    <scope>IDENTIFICATION</scope>
</reference>
<dbReference type="EnsemblPlants" id="OMERI04G15980.1">
    <property type="protein sequence ID" value="OMERI04G15980.1"/>
    <property type="gene ID" value="OMERI04G15980"/>
</dbReference>
<dbReference type="Gramene" id="OMERI04G15980.1">
    <property type="protein sequence ID" value="OMERI04G15980.1"/>
    <property type="gene ID" value="OMERI04G15980"/>
</dbReference>
<keyword evidence="1" id="KW-0175">Coiled coil</keyword>
<feature type="coiled-coil region" evidence="1">
    <location>
        <begin position="222"/>
        <end position="322"/>
    </location>
</feature>
<name>A0A0E0DG95_9ORYZ</name>
<feature type="compositionally biased region" description="Basic and acidic residues" evidence="2">
    <location>
        <begin position="424"/>
        <end position="433"/>
    </location>
</feature>
<dbReference type="Proteomes" id="UP000008021">
    <property type="component" value="Chromosome 4"/>
</dbReference>
<protein>
    <submittedName>
        <fullName evidence="3">Uncharacterized protein</fullName>
    </submittedName>
</protein>
<feature type="region of interest" description="Disordered" evidence="2">
    <location>
        <begin position="368"/>
        <end position="451"/>
    </location>
</feature>
<reference evidence="3" key="2">
    <citation type="submission" date="2018-05" db="EMBL/GenBank/DDBJ databases">
        <title>OmerRS3 (Oryza meridionalis Reference Sequence Version 3).</title>
        <authorList>
            <person name="Zhang J."/>
            <person name="Kudrna D."/>
            <person name="Lee S."/>
            <person name="Talag J."/>
            <person name="Welchert J."/>
            <person name="Wing R.A."/>
        </authorList>
    </citation>
    <scope>NUCLEOTIDE SEQUENCE [LARGE SCALE GENOMIC DNA]</scope>
    <source>
        <strain evidence="3">cv. OR44</strain>
    </source>
</reference>
<keyword evidence="4" id="KW-1185">Reference proteome</keyword>
<dbReference type="PANTHER" id="PTHR43941:SF5">
    <property type="entry name" value="ELKS_RAB6-INTERACTING_CAST FAMILY PROTEIN"/>
    <property type="match status" value="1"/>
</dbReference>
<dbReference type="GO" id="GO:0000785">
    <property type="term" value="C:chromatin"/>
    <property type="evidence" value="ECO:0007669"/>
    <property type="project" value="TreeGrafter"/>
</dbReference>
<dbReference type="GO" id="GO:0003682">
    <property type="term" value="F:chromatin binding"/>
    <property type="evidence" value="ECO:0007669"/>
    <property type="project" value="TreeGrafter"/>
</dbReference>
<evidence type="ECO:0000256" key="2">
    <source>
        <dbReference type="SAM" id="MobiDB-lite"/>
    </source>
</evidence>
<organism evidence="3">
    <name type="scientific">Oryza meridionalis</name>
    <dbReference type="NCBI Taxonomy" id="40149"/>
    <lineage>
        <taxon>Eukaryota</taxon>
        <taxon>Viridiplantae</taxon>
        <taxon>Streptophyta</taxon>
        <taxon>Embryophyta</taxon>
        <taxon>Tracheophyta</taxon>
        <taxon>Spermatophyta</taxon>
        <taxon>Magnoliopsida</taxon>
        <taxon>Liliopsida</taxon>
        <taxon>Poales</taxon>
        <taxon>Poaceae</taxon>
        <taxon>BOP clade</taxon>
        <taxon>Oryzoideae</taxon>
        <taxon>Oryzeae</taxon>
        <taxon>Oryzinae</taxon>
        <taxon>Oryza</taxon>
    </lineage>
</organism>
<dbReference type="GO" id="GO:0000793">
    <property type="term" value="C:condensed chromosome"/>
    <property type="evidence" value="ECO:0007669"/>
    <property type="project" value="TreeGrafter"/>
</dbReference>
<feature type="coiled-coil region" evidence="1">
    <location>
        <begin position="813"/>
        <end position="861"/>
    </location>
</feature>
<dbReference type="PANTHER" id="PTHR43941">
    <property type="entry name" value="STRUCTURAL MAINTENANCE OF CHROMOSOMES PROTEIN 2"/>
    <property type="match status" value="1"/>
</dbReference>
<dbReference type="GO" id="GO:0007076">
    <property type="term" value="P:mitotic chromosome condensation"/>
    <property type="evidence" value="ECO:0007669"/>
    <property type="project" value="TreeGrafter"/>
</dbReference>
<evidence type="ECO:0000313" key="3">
    <source>
        <dbReference type="EnsemblPlants" id="OMERI04G15980.1"/>
    </source>
</evidence>
<feature type="coiled-coil region" evidence="1">
    <location>
        <begin position="565"/>
        <end position="641"/>
    </location>
</feature>
<dbReference type="GO" id="GO:0000796">
    <property type="term" value="C:condensin complex"/>
    <property type="evidence" value="ECO:0007669"/>
    <property type="project" value="TreeGrafter"/>
</dbReference>
<sequence length="896" mass="101418">MEAFIQQQLMRVMRVDLLKERVRGVVSLLGQIIRLNCTFGKKDGNVAEDSADSLSCLYLGSDRTENISNNQAPVRSSVLHPTDSMPTDAMPLLLTPTLGPPIDAPQPETTAVVHESAGEASTTSFDWSKLTEMGYRAVEVIQTWSSEVKLLKTIFVEEKDRNEHLKTMLGEEKDKNECLKIMLAMDKDKNEHHMTMLAEERDRNERLKIMLMWEKDRNEHYKTMLAQEKDKAEHHNNMLEEEKDNNKRLKTMLVEEKDKNKHHKIILEEEKDKNERLKTMLSEEKVKNEHLKSMLAEEKDKNERLQLRLHGEEKDKNELLKTMLAEKKDKNDRLQLSFPKNEHLPLGLQRVHTRLDECIALIDRITQKDTTGGAGPDSYPSSVSMARGRGGRTKGGSVGHSGKRGRPSAMAEEPEGGAARKRRKQDDPKDSDGSFHSPANESGDTGPVQGEGVEMSQLGQIIRLNCTFGKKKSSVAEDSADSLSFLYLGSDWIENKSNKQAPVRFGPCPADSNAMPLLTPSSGPPTNPPRPETTVVVHESAGGALSSSFDWSKLAEMAQQAAEGIHTWSSEVERLKTNLTEEKNKNECLKIMLVDEKDNNECLKTNLAEEKDKNGLLKTMLAEEKDKYERLKTMLADEKDKNKCLRPTLQRRKTRTSTLRPHLWRRRTKLGTLRPCSQRRKTNENERLKINLAEEEDEDEPLKGMLMGEKDKNECLKTMRSSSGPCPSFTLTDAMPLLTPTSGPAVDTPWPEMTTAIRDSAGGAPTTPFDWSKLTEMAQQAVEVIQTQTSEVEHLRATLVEEANKIGDLKTMLAEEKDKNEHHKTMLEEEKDKNERLNTMLVEEKEKNERLQLSLHQANTKLGQSMPYADVLGILDKSIDKAFQKRDMKKSSWKKL</sequence>
<proteinExistence type="predicted"/>
<evidence type="ECO:0000256" key="1">
    <source>
        <dbReference type="SAM" id="Coils"/>
    </source>
</evidence>
<dbReference type="AlphaFoldDB" id="A0A0E0DG95"/>
<evidence type="ECO:0000313" key="4">
    <source>
        <dbReference type="Proteomes" id="UP000008021"/>
    </source>
</evidence>